<organism evidence="1 2">
    <name type="scientific">Rhodoblastus acidophilus</name>
    <name type="common">Rhodopseudomonas acidophila</name>
    <dbReference type="NCBI Taxonomy" id="1074"/>
    <lineage>
        <taxon>Bacteria</taxon>
        <taxon>Pseudomonadati</taxon>
        <taxon>Pseudomonadota</taxon>
        <taxon>Alphaproteobacteria</taxon>
        <taxon>Hyphomicrobiales</taxon>
        <taxon>Rhodoblastaceae</taxon>
        <taxon>Rhodoblastus</taxon>
    </lineage>
</organism>
<dbReference type="AlphaFoldDB" id="A0A212SDR2"/>
<keyword evidence="2" id="KW-1185">Reference proteome</keyword>
<evidence type="ECO:0000313" key="2">
    <source>
        <dbReference type="Proteomes" id="UP000198418"/>
    </source>
</evidence>
<proteinExistence type="predicted"/>
<dbReference type="RefSeq" id="WP_088522558.1">
    <property type="nucleotide sequence ID" value="NZ_FYDG01000030.1"/>
</dbReference>
<dbReference type="EMBL" id="FYDG01000030">
    <property type="protein sequence ID" value="SNB83795.1"/>
    <property type="molecule type" value="Genomic_DNA"/>
</dbReference>
<sequence>MNDEMKKKRLDQIDRLLSISTEVLDVEPAVYGLPCRKRRMKAVISGQIFIAAKNILAVVEEMMAELDADKPEAQI</sequence>
<name>A0A212SDR2_RHOAC</name>
<protein>
    <submittedName>
        <fullName evidence="1">Uncharacterized protein</fullName>
    </submittedName>
</protein>
<evidence type="ECO:0000313" key="1">
    <source>
        <dbReference type="EMBL" id="SNB83795.1"/>
    </source>
</evidence>
<accession>A0A212SDR2</accession>
<dbReference type="OrthoDB" id="9930228at2"/>
<gene>
    <name evidence="1" type="ORF">SAMN06265338_13010</name>
</gene>
<reference evidence="2" key="1">
    <citation type="submission" date="2017-06" db="EMBL/GenBank/DDBJ databases">
        <authorList>
            <person name="Varghese N."/>
            <person name="Submissions S."/>
        </authorList>
    </citation>
    <scope>NUCLEOTIDE SEQUENCE [LARGE SCALE GENOMIC DNA]</scope>
    <source>
        <strain evidence="2">DSM 137</strain>
    </source>
</reference>
<dbReference type="Proteomes" id="UP000198418">
    <property type="component" value="Unassembled WGS sequence"/>
</dbReference>